<comment type="caution">
    <text evidence="1">The sequence shown here is derived from an EMBL/GenBank/DDBJ whole genome shotgun (WGS) entry which is preliminary data.</text>
</comment>
<dbReference type="InterPro" id="IPR025619">
    <property type="entry name" value="YlzJ"/>
</dbReference>
<evidence type="ECO:0000313" key="1">
    <source>
        <dbReference type="EMBL" id="MBB6672854.1"/>
    </source>
</evidence>
<dbReference type="Proteomes" id="UP000547209">
    <property type="component" value="Unassembled WGS sequence"/>
</dbReference>
<keyword evidence="2" id="KW-1185">Reference proteome</keyword>
<name>A0A7X0RSF1_9BACL</name>
<dbReference type="AlphaFoldDB" id="A0A7X0RSF1"/>
<dbReference type="EMBL" id="JACJVP010000030">
    <property type="protein sequence ID" value="MBB6672854.1"/>
    <property type="molecule type" value="Genomic_DNA"/>
</dbReference>
<reference evidence="1 2" key="1">
    <citation type="submission" date="2020-08" db="EMBL/GenBank/DDBJ databases">
        <title>Cohnella phylogeny.</title>
        <authorList>
            <person name="Dunlap C."/>
        </authorList>
    </citation>
    <scope>NUCLEOTIDE SEQUENCE [LARGE SCALE GENOMIC DNA]</scope>
    <source>
        <strain evidence="1 2">DSM 28246</strain>
    </source>
</reference>
<dbReference type="Pfam" id="PF14035">
    <property type="entry name" value="YlzJ"/>
    <property type="match status" value="1"/>
</dbReference>
<organism evidence="1 2">
    <name type="scientific">Cohnella nanjingensis</name>
    <dbReference type="NCBI Taxonomy" id="1387779"/>
    <lineage>
        <taxon>Bacteria</taxon>
        <taxon>Bacillati</taxon>
        <taxon>Bacillota</taxon>
        <taxon>Bacilli</taxon>
        <taxon>Bacillales</taxon>
        <taxon>Paenibacillaceae</taxon>
        <taxon>Cohnella</taxon>
    </lineage>
</organism>
<accession>A0A7X0RSF1</accession>
<evidence type="ECO:0000313" key="2">
    <source>
        <dbReference type="Proteomes" id="UP000547209"/>
    </source>
</evidence>
<gene>
    <name evidence="1" type="ORF">H7C19_19405</name>
</gene>
<sequence length="91" mass="9991">MTLYTTMPLEIVMEGWSEDPPPMLELTFGETRLLLAPVAPGVGRIVRLVAAPLDHYLRPEYAPGQLICFGDGGSVRQMSFDTQPGIGISDW</sequence>
<protein>
    <submittedName>
        <fullName evidence="1">YlzJ-like family protein</fullName>
    </submittedName>
</protein>
<dbReference type="RefSeq" id="WP_185670697.1">
    <property type="nucleotide sequence ID" value="NZ_JACJVP010000030.1"/>
</dbReference>
<proteinExistence type="predicted"/>